<accession>A0A3A8NP07</accession>
<dbReference type="EMBL" id="RAWG01000077">
    <property type="protein sequence ID" value="RKH42885.1"/>
    <property type="molecule type" value="Genomic_DNA"/>
</dbReference>
<name>A0A3A8NP07_9BACT</name>
<evidence type="ECO:0000313" key="2">
    <source>
        <dbReference type="Proteomes" id="UP000273405"/>
    </source>
</evidence>
<evidence type="ECO:0000313" key="1">
    <source>
        <dbReference type="EMBL" id="RKH42885.1"/>
    </source>
</evidence>
<reference evidence="2" key="1">
    <citation type="submission" date="2018-09" db="EMBL/GenBank/DDBJ databases">
        <authorList>
            <person name="Livingstone P.G."/>
            <person name="Whitworth D.E."/>
        </authorList>
    </citation>
    <scope>NUCLEOTIDE SEQUENCE [LARGE SCALE GENOMIC DNA]</scope>
    <source>
        <strain evidence="2">CA040B</strain>
    </source>
</reference>
<protein>
    <submittedName>
        <fullName evidence="1">Uncharacterized protein</fullName>
    </submittedName>
</protein>
<gene>
    <name evidence="1" type="ORF">D7X12_14670</name>
</gene>
<sequence>MFGIIPVQFDLGWFLSPRVYLGTSFLKPGIRSFWLGPFVTFTLGKYVNVDEARFHGWLMGGLRLSS</sequence>
<comment type="caution">
    <text evidence="1">The sequence shown here is derived from an EMBL/GenBank/DDBJ whole genome shotgun (WGS) entry which is preliminary data.</text>
</comment>
<organism evidence="1 2">
    <name type="scientific">Corallococcus sicarius</name>
    <dbReference type="NCBI Taxonomy" id="2316726"/>
    <lineage>
        <taxon>Bacteria</taxon>
        <taxon>Pseudomonadati</taxon>
        <taxon>Myxococcota</taxon>
        <taxon>Myxococcia</taxon>
        <taxon>Myxococcales</taxon>
        <taxon>Cystobacterineae</taxon>
        <taxon>Myxococcaceae</taxon>
        <taxon>Corallococcus</taxon>
    </lineage>
</organism>
<proteinExistence type="predicted"/>
<dbReference type="Proteomes" id="UP000273405">
    <property type="component" value="Unassembled WGS sequence"/>
</dbReference>
<keyword evidence="2" id="KW-1185">Reference proteome</keyword>
<dbReference type="AlphaFoldDB" id="A0A3A8NP07"/>